<evidence type="ECO:0000256" key="3">
    <source>
        <dbReference type="ARBA" id="ARBA00022454"/>
    </source>
</evidence>
<dbReference type="GO" id="GO:0005694">
    <property type="term" value="C:chromosome"/>
    <property type="evidence" value="ECO:0007669"/>
    <property type="project" value="UniProtKB-SubCell"/>
</dbReference>
<sequence length="723" mass="81660">MLCEHILYDFNLTTPFLSRSRVYLVFASVTFTLSAHEVAGAWAATFCCFRVFWDAMMGAFGVERKNWRAKAEKNEAGIWDVYRDLQAGLRLEERLKNGKEPANKLVSAGDQSRWRSGGYGAAGEDRYFIFTKGVYKVGRKGCDVIISKDKGVSRVHAELVVDEMISMDHPLHIKSVPSRVLIRDCSKYGTYINKEKVHEFLNKETFLKDGDVVSFGTGTAAYRFCFVPLVFFIYCSESFQVDQLLRDRVSSIGACITYNLSEECTHVLADELMPVKEVLLDAIVSKKPIVLRSWVEVLFLFIYSDEGNKICYTFYLSYIPTLTVEGVSVKVAASGTRAKCLEGFTCLLESINMVIAFAQWKDGFVYPIVHYTVAFTHREMLFMLFSRVQYKFKDRLQSLLEVGGAKIVLVEDFSSNAQGLDCGQDSRVLCVMPKGSPDKFNSFNKLGSLSRVNELDLLRAVLAGHLDLSVLVSPSALVSSSCSTDETVVADSEAEVETPISERFTADISNEEAPKYVNKVETSIHPHHRSENNHVVSSTYSIANVTTKQETVDEAESGNSDIIYSQDLIIRDLNLPAQISSPPNNGFLNFKRFRKGNTQSGNSFNNLIPFSKYPYKDFDYGNQDMLESVKEEKRRKQMEAVAEDLFNTEKLKWDQTMKNVCCFLNNAGKAAWGCWFSSRTSYTWLTTGMRQLLIIFFVVVQYPVNSELSFPCIGIVWNEFETT</sequence>
<gene>
    <name evidence="10" type="ORF">DKX38_023255</name>
</gene>
<proteinExistence type="inferred from homology"/>
<dbReference type="InterPro" id="IPR000253">
    <property type="entry name" value="FHA_dom"/>
</dbReference>
<keyword evidence="4" id="KW-0227">DNA damage</keyword>
<evidence type="ECO:0000256" key="4">
    <source>
        <dbReference type="ARBA" id="ARBA00022763"/>
    </source>
</evidence>
<dbReference type="InterPro" id="IPR040227">
    <property type="entry name" value="Nibrin-rel"/>
</dbReference>
<dbReference type="Proteomes" id="UP000326939">
    <property type="component" value="Chromosome 15"/>
</dbReference>
<dbReference type="PANTHER" id="PTHR12162:SF0">
    <property type="entry name" value="NIBRIN"/>
    <property type="match status" value="1"/>
</dbReference>
<dbReference type="GO" id="GO:0007095">
    <property type="term" value="P:mitotic G2 DNA damage checkpoint signaling"/>
    <property type="evidence" value="ECO:0007669"/>
    <property type="project" value="InterPro"/>
</dbReference>
<dbReference type="InterPro" id="IPR001357">
    <property type="entry name" value="BRCT_dom"/>
</dbReference>
<dbReference type="InterPro" id="IPR036420">
    <property type="entry name" value="BRCT_dom_sf"/>
</dbReference>
<evidence type="ECO:0000256" key="8">
    <source>
        <dbReference type="ARBA" id="ARBA00044757"/>
    </source>
</evidence>
<dbReference type="InterPro" id="IPR008984">
    <property type="entry name" value="SMAD_FHA_dom_sf"/>
</dbReference>
<keyword evidence="6" id="KW-0539">Nucleus</keyword>
<dbReference type="EMBL" id="VDCV01000015">
    <property type="protein sequence ID" value="KAB5525506.1"/>
    <property type="molecule type" value="Genomic_DNA"/>
</dbReference>
<dbReference type="GO" id="GO:0000724">
    <property type="term" value="P:double-strand break repair via homologous recombination"/>
    <property type="evidence" value="ECO:0007669"/>
    <property type="project" value="TreeGrafter"/>
</dbReference>
<evidence type="ECO:0000259" key="9">
    <source>
        <dbReference type="PROSITE" id="PS50006"/>
    </source>
</evidence>
<dbReference type="Pfam" id="PF00498">
    <property type="entry name" value="FHA"/>
    <property type="match status" value="1"/>
</dbReference>
<dbReference type="GO" id="GO:0003684">
    <property type="term" value="F:damaged DNA binding"/>
    <property type="evidence" value="ECO:0007669"/>
    <property type="project" value="TreeGrafter"/>
</dbReference>
<dbReference type="Pfam" id="PF00533">
    <property type="entry name" value="BRCT"/>
    <property type="match status" value="1"/>
</dbReference>
<dbReference type="PROSITE" id="PS50006">
    <property type="entry name" value="FHA_DOMAIN"/>
    <property type="match status" value="1"/>
</dbReference>
<evidence type="ECO:0000256" key="2">
    <source>
        <dbReference type="ARBA" id="ARBA00004286"/>
    </source>
</evidence>
<dbReference type="GO" id="GO:0030870">
    <property type="term" value="C:Mre11 complex"/>
    <property type="evidence" value="ECO:0007669"/>
    <property type="project" value="InterPro"/>
</dbReference>
<evidence type="ECO:0000313" key="11">
    <source>
        <dbReference type="Proteomes" id="UP000326939"/>
    </source>
</evidence>
<dbReference type="SUPFAM" id="SSF49879">
    <property type="entry name" value="SMAD/FHA domain"/>
    <property type="match status" value="1"/>
</dbReference>
<dbReference type="SUPFAM" id="SSF52113">
    <property type="entry name" value="BRCT domain"/>
    <property type="match status" value="1"/>
</dbReference>
<evidence type="ECO:0000256" key="6">
    <source>
        <dbReference type="ARBA" id="ARBA00023242"/>
    </source>
</evidence>
<dbReference type="CDD" id="cd22667">
    <property type="entry name" value="FHA_NBN"/>
    <property type="match status" value="1"/>
</dbReference>
<evidence type="ECO:0000256" key="5">
    <source>
        <dbReference type="ARBA" id="ARBA00023204"/>
    </source>
</evidence>
<dbReference type="Gene3D" id="2.60.200.20">
    <property type="match status" value="1"/>
</dbReference>
<dbReference type="PANTHER" id="PTHR12162">
    <property type="entry name" value="NIBRIN-RELATED"/>
    <property type="match status" value="1"/>
</dbReference>
<accession>A0A5N5K3D2</accession>
<name>A0A5N5K3D2_9ROSI</name>
<keyword evidence="7" id="KW-0131">Cell cycle</keyword>
<comment type="caution">
    <text evidence="10">The sequence shown here is derived from an EMBL/GenBank/DDBJ whole genome shotgun (WGS) entry which is preliminary data.</text>
</comment>
<dbReference type="SMART" id="SM00240">
    <property type="entry name" value="FHA"/>
    <property type="match status" value="1"/>
</dbReference>
<organism evidence="10 11">
    <name type="scientific">Salix brachista</name>
    <dbReference type="NCBI Taxonomy" id="2182728"/>
    <lineage>
        <taxon>Eukaryota</taxon>
        <taxon>Viridiplantae</taxon>
        <taxon>Streptophyta</taxon>
        <taxon>Embryophyta</taxon>
        <taxon>Tracheophyta</taxon>
        <taxon>Spermatophyta</taxon>
        <taxon>Magnoliopsida</taxon>
        <taxon>eudicotyledons</taxon>
        <taxon>Gunneridae</taxon>
        <taxon>Pentapetalae</taxon>
        <taxon>rosids</taxon>
        <taxon>fabids</taxon>
        <taxon>Malpighiales</taxon>
        <taxon>Salicaceae</taxon>
        <taxon>Saliceae</taxon>
        <taxon>Salix</taxon>
    </lineage>
</organism>
<reference evidence="11" key="1">
    <citation type="journal article" date="2019" name="Gigascience">
        <title>De novo genome assembly of the endangered Acer yangbiense, a plant species with extremely small populations endemic to Yunnan Province, China.</title>
        <authorList>
            <person name="Yang J."/>
            <person name="Wariss H.M."/>
            <person name="Tao L."/>
            <person name="Zhang R."/>
            <person name="Yun Q."/>
            <person name="Hollingsworth P."/>
            <person name="Dao Z."/>
            <person name="Luo G."/>
            <person name="Guo H."/>
            <person name="Ma Y."/>
            <person name="Sun W."/>
        </authorList>
    </citation>
    <scope>NUCLEOTIDE SEQUENCE [LARGE SCALE GENOMIC DNA]</scope>
    <source>
        <strain evidence="11">cv. br00</strain>
    </source>
</reference>
<keyword evidence="5" id="KW-0234">DNA repair</keyword>
<feature type="domain" description="FHA" evidence="9">
    <location>
        <begin position="135"/>
        <end position="197"/>
    </location>
</feature>
<evidence type="ECO:0000313" key="10">
    <source>
        <dbReference type="EMBL" id="KAB5525506.1"/>
    </source>
</evidence>
<dbReference type="CDD" id="cd00027">
    <property type="entry name" value="BRCT"/>
    <property type="match status" value="1"/>
</dbReference>
<comment type="similarity">
    <text evidence="8">Belongs to the Nibrin family.</text>
</comment>
<keyword evidence="11" id="KW-1185">Reference proteome</keyword>
<dbReference type="FunFam" id="2.60.200.20:FF:000017">
    <property type="entry name" value="Nibrin"/>
    <property type="match status" value="1"/>
</dbReference>
<evidence type="ECO:0000256" key="7">
    <source>
        <dbReference type="ARBA" id="ARBA00023306"/>
    </source>
</evidence>
<comment type="subcellular location">
    <subcellularLocation>
        <location evidence="2">Chromosome</location>
    </subcellularLocation>
    <subcellularLocation>
        <location evidence="1">Nucleus</location>
    </subcellularLocation>
</comment>
<dbReference type="AlphaFoldDB" id="A0A5N5K3D2"/>
<evidence type="ECO:0000256" key="1">
    <source>
        <dbReference type="ARBA" id="ARBA00004123"/>
    </source>
</evidence>
<keyword evidence="3" id="KW-0158">Chromosome</keyword>
<protein>
    <recommendedName>
        <fullName evidence="9">FHA domain-containing protein</fullName>
    </recommendedName>
</protein>